<sequence length="85" mass="9953">MSKVDFIISNHAAIEINRRNIRIEDIQQVLNSPQQIISARPGRKIYQSIVDMGGKQYLLRLIVDEENPPVLVTVYRTSKVQKYWR</sequence>
<gene>
    <name evidence="1" type="ORF">DCF17_03935</name>
</gene>
<name>A0A2W4YN49_9CYAN</name>
<dbReference type="Pfam" id="PF14076">
    <property type="entry name" value="DUF4258"/>
    <property type="match status" value="1"/>
</dbReference>
<organism evidence="1 2">
    <name type="scientific">Shackletoniella antarctica</name>
    <dbReference type="NCBI Taxonomy" id="268115"/>
    <lineage>
        <taxon>Bacteria</taxon>
        <taxon>Bacillati</taxon>
        <taxon>Cyanobacteriota</taxon>
        <taxon>Cyanophyceae</taxon>
        <taxon>Oculatellales</taxon>
        <taxon>Oculatellaceae</taxon>
        <taxon>Shackletoniella</taxon>
    </lineage>
</organism>
<evidence type="ECO:0000313" key="1">
    <source>
        <dbReference type="EMBL" id="PZO44388.1"/>
    </source>
</evidence>
<accession>A0A2W4YN49</accession>
<dbReference type="EMBL" id="QBMN01000017">
    <property type="protein sequence ID" value="PZO44388.1"/>
    <property type="molecule type" value="Genomic_DNA"/>
</dbReference>
<reference evidence="1 2" key="2">
    <citation type="submission" date="2018-06" db="EMBL/GenBank/DDBJ databases">
        <title>Metagenomic assembly of (sub)arctic Cyanobacteria and their associated microbiome from non-axenic cultures.</title>
        <authorList>
            <person name="Baurain D."/>
        </authorList>
    </citation>
    <scope>NUCLEOTIDE SEQUENCE [LARGE SCALE GENOMIC DNA]</scope>
    <source>
        <strain evidence="1">ULC041bin1</strain>
    </source>
</reference>
<protein>
    <recommendedName>
        <fullName evidence="3">DUF4258 domain-containing protein</fullName>
    </recommendedName>
</protein>
<dbReference type="AlphaFoldDB" id="A0A2W4YN49"/>
<evidence type="ECO:0008006" key="3">
    <source>
        <dbReference type="Google" id="ProtNLM"/>
    </source>
</evidence>
<dbReference type="InterPro" id="IPR025354">
    <property type="entry name" value="DUF4258"/>
</dbReference>
<reference evidence="2" key="1">
    <citation type="submission" date="2018-04" db="EMBL/GenBank/DDBJ databases">
        <authorList>
            <person name="Cornet L."/>
        </authorList>
    </citation>
    <scope>NUCLEOTIDE SEQUENCE [LARGE SCALE GENOMIC DNA]</scope>
</reference>
<evidence type="ECO:0000313" key="2">
    <source>
        <dbReference type="Proteomes" id="UP000249081"/>
    </source>
</evidence>
<proteinExistence type="predicted"/>
<dbReference type="Proteomes" id="UP000249081">
    <property type="component" value="Unassembled WGS sequence"/>
</dbReference>
<comment type="caution">
    <text evidence="1">The sequence shown here is derived from an EMBL/GenBank/DDBJ whole genome shotgun (WGS) entry which is preliminary data.</text>
</comment>